<evidence type="ECO:0000313" key="3">
    <source>
        <dbReference type="Proteomes" id="UP000321046"/>
    </source>
</evidence>
<sequence>MKPKNHNLRVALVWNGTIYQESTFTKDSAPKVTIGEDDKNVFSVPAPGLPASLDVFERLDSGYKIRITDKIEAALHIDDEEFDLEELIEEGKATKSGTVSTDEGQATVYEVDLSFGDWGVLNLGNVNIFFQLVERGEAIVGTSPKEIFDGPLSVSLIVAAIAHLIFLITAMMQPIEPELTELEVMDRFARFAVDDVDAALEEEEEVEEPAEDTTGKKAGGEEGEFGDPDEEMPDSKIPKVDGPMVDEIDVKNIGVHEALSNNIISDGPLANLFGNSEGFDSKMNVAMSGEGGELQIGRGQGGMGMRGSGSGGGGEGFGRVGGLGKVDTGGGKGTGAALGKKKERKVEARMSTGAPAVGDFCDPGNIRQVVSSRQAAIRHCFERELQTNPTLSGNITATWRVQLDGSVSNAAIASSTMNNSSVESCITRVIDRLRFEKPDGGICVINYPFVFSGIE</sequence>
<organism evidence="2 3">
    <name type="scientific">Lujinxingia vulgaris</name>
    <dbReference type="NCBI Taxonomy" id="2600176"/>
    <lineage>
        <taxon>Bacteria</taxon>
        <taxon>Deltaproteobacteria</taxon>
        <taxon>Bradymonadales</taxon>
        <taxon>Lujinxingiaceae</taxon>
        <taxon>Lujinxingia</taxon>
    </lineage>
</organism>
<evidence type="ECO:0000256" key="1">
    <source>
        <dbReference type="SAM" id="MobiDB-lite"/>
    </source>
</evidence>
<proteinExistence type="predicted"/>
<dbReference type="OrthoDB" id="5377858at2"/>
<dbReference type="EMBL" id="VOSL01000048">
    <property type="protein sequence ID" value="TXD35713.1"/>
    <property type="molecule type" value="Genomic_DNA"/>
</dbReference>
<evidence type="ECO:0000313" key="2">
    <source>
        <dbReference type="EMBL" id="TXD35713.1"/>
    </source>
</evidence>
<reference evidence="2 3" key="1">
    <citation type="submission" date="2019-08" db="EMBL/GenBank/DDBJ databases">
        <title>Bradymonadales sp. TMQ2.</title>
        <authorList>
            <person name="Liang Q."/>
        </authorList>
    </citation>
    <scope>NUCLEOTIDE SEQUENCE [LARGE SCALE GENOMIC DNA]</scope>
    <source>
        <strain evidence="2 3">TMQ2</strain>
    </source>
</reference>
<protein>
    <submittedName>
        <fullName evidence="2">AgmX/PglI C-terminal domain-containing protein</fullName>
    </submittedName>
</protein>
<feature type="region of interest" description="Disordered" evidence="1">
    <location>
        <begin position="325"/>
        <end position="346"/>
    </location>
</feature>
<dbReference type="InterPro" id="IPR049806">
    <property type="entry name" value="MasK-like_C"/>
</dbReference>
<feature type="compositionally biased region" description="Acidic residues" evidence="1">
    <location>
        <begin position="221"/>
        <end position="232"/>
    </location>
</feature>
<accession>A0A5C6X1V0</accession>
<feature type="compositionally biased region" description="Gly residues" evidence="1">
    <location>
        <begin position="325"/>
        <end position="336"/>
    </location>
</feature>
<dbReference type="RefSeq" id="WP_146974470.1">
    <property type="nucleotide sequence ID" value="NZ_VOSL01000048.1"/>
</dbReference>
<dbReference type="AlphaFoldDB" id="A0A5C6X1V0"/>
<gene>
    <name evidence="2" type="ORF">FRC96_10595</name>
</gene>
<name>A0A5C6X1V0_9DELT</name>
<feature type="compositionally biased region" description="Acidic residues" evidence="1">
    <location>
        <begin position="201"/>
        <end position="211"/>
    </location>
</feature>
<comment type="caution">
    <text evidence="2">The sequence shown here is derived from an EMBL/GenBank/DDBJ whole genome shotgun (WGS) entry which is preliminary data.</text>
</comment>
<dbReference type="Proteomes" id="UP000321046">
    <property type="component" value="Unassembled WGS sequence"/>
</dbReference>
<feature type="region of interest" description="Disordered" evidence="1">
    <location>
        <begin position="201"/>
        <end position="242"/>
    </location>
</feature>
<dbReference type="NCBIfam" id="NF033768">
    <property type="entry name" value="myxo_SS_tail"/>
    <property type="match status" value="1"/>
</dbReference>